<feature type="chain" id="PRO_5035719784" description="Secreted protein" evidence="2">
    <location>
        <begin position="24"/>
        <end position="116"/>
    </location>
</feature>
<feature type="region of interest" description="Disordered" evidence="1">
    <location>
        <begin position="69"/>
        <end position="116"/>
    </location>
</feature>
<name>A0A8S1J986_9CHLO</name>
<dbReference type="EMBL" id="CAJHUC010001171">
    <property type="protein sequence ID" value="CAD7700074.1"/>
    <property type="molecule type" value="Genomic_DNA"/>
</dbReference>
<dbReference type="AlphaFoldDB" id="A0A8S1J986"/>
<gene>
    <name evidence="3" type="ORF">OSTQU699_LOCUS5433</name>
</gene>
<evidence type="ECO:0000256" key="2">
    <source>
        <dbReference type="SAM" id="SignalP"/>
    </source>
</evidence>
<dbReference type="Proteomes" id="UP000708148">
    <property type="component" value="Unassembled WGS sequence"/>
</dbReference>
<protein>
    <recommendedName>
        <fullName evidence="5">Secreted protein</fullName>
    </recommendedName>
</protein>
<evidence type="ECO:0000313" key="3">
    <source>
        <dbReference type="EMBL" id="CAD7700074.1"/>
    </source>
</evidence>
<keyword evidence="4" id="KW-1185">Reference proteome</keyword>
<organism evidence="3 4">
    <name type="scientific">Ostreobium quekettii</name>
    <dbReference type="NCBI Taxonomy" id="121088"/>
    <lineage>
        <taxon>Eukaryota</taxon>
        <taxon>Viridiplantae</taxon>
        <taxon>Chlorophyta</taxon>
        <taxon>core chlorophytes</taxon>
        <taxon>Ulvophyceae</taxon>
        <taxon>TCBD clade</taxon>
        <taxon>Bryopsidales</taxon>
        <taxon>Ostreobineae</taxon>
        <taxon>Ostreobiaceae</taxon>
        <taxon>Ostreobium</taxon>
    </lineage>
</organism>
<evidence type="ECO:0008006" key="5">
    <source>
        <dbReference type="Google" id="ProtNLM"/>
    </source>
</evidence>
<reference evidence="3" key="1">
    <citation type="submission" date="2020-12" db="EMBL/GenBank/DDBJ databases">
        <authorList>
            <person name="Iha C."/>
        </authorList>
    </citation>
    <scope>NUCLEOTIDE SEQUENCE</scope>
</reference>
<sequence>MQGGTCVTFGIVFSVELLQKCACKWCSKAFWGMWMATQAVSGLRTHVDRKEGHVNGKWGCLWEREEKGARTHDLQPEAPGPPPLTNNQESKVLNCSRRKSKKTTAASKGGEARGGK</sequence>
<proteinExistence type="predicted"/>
<evidence type="ECO:0000313" key="4">
    <source>
        <dbReference type="Proteomes" id="UP000708148"/>
    </source>
</evidence>
<comment type="caution">
    <text evidence="3">The sequence shown here is derived from an EMBL/GenBank/DDBJ whole genome shotgun (WGS) entry which is preliminary data.</text>
</comment>
<feature type="signal peptide" evidence="2">
    <location>
        <begin position="1"/>
        <end position="23"/>
    </location>
</feature>
<keyword evidence="2" id="KW-0732">Signal</keyword>
<accession>A0A8S1J986</accession>
<evidence type="ECO:0000256" key="1">
    <source>
        <dbReference type="SAM" id="MobiDB-lite"/>
    </source>
</evidence>